<keyword evidence="14" id="KW-1185">Reference proteome</keyword>
<feature type="domain" description="3-hydroxyacyl-CoA dehydrogenase C-terminal" evidence="11">
    <location>
        <begin position="181"/>
        <end position="277"/>
    </location>
</feature>
<dbReference type="Gene3D" id="3.40.50.720">
    <property type="entry name" value="NAD(P)-binding Rossmann-like Domain"/>
    <property type="match status" value="1"/>
</dbReference>
<evidence type="ECO:0000256" key="4">
    <source>
        <dbReference type="ARBA" id="ARBA00022490"/>
    </source>
</evidence>
<organism evidence="13 14">
    <name type="scientific">Hydrogenophaga luteola</name>
    <dbReference type="NCBI Taxonomy" id="1591122"/>
    <lineage>
        <taxon>Bacteria</taxon>
        <taxon>Pseudomonadati</taxon>
        <taxon>Pseudomonadota</taxon>
        <taxon>Betaproteobacteria</taxon>
        <taxon>Burkholderiales</taxon>
        <taxon>Comamonadaceae</taxon>
        <taxon>Hydrogenophaga</taxon>
    </lineage>
</organism>
<reference evidence="14" key="1">
    <citation type="journal article" date="2019" name="Int. J. Syst. Evol. Microbiol.">
        <title>The Global Catalogue of Microorganisms (GCM) 10K type strain sequencing project: providing services to taxonomists for standard genome sequencing and annotation.</title>
        <authorList>
            <consortium name="The Broad Institute Genomics Platform"/>
            <consortium name="The Broad Institute Genome Sequencing Center for Infectious Disease"/>
            <person name="Wu L."/>
            <person name="Ma J."/>
        </authorList>
    </citation>
    <scope>NUCLEOTIDE SEQUENCE [LARGE SCALE GENOMIC DNA]</scope>
    <source>
        <strain evidence="14">KCTC 42501</strain>
    </source>
</reference>
<evidence type="ECO:0000256" key="7">
    <source>
        <dbReference type="ARBA" id="ARBA00023027"/>
    </source>
</evidence>
<dbReference type="InterPro" id="IPR006176">
    <property type="entry name" value="3-OHacyl-CoA_DH_NAD-bd"/>
</dbReference>
<comment type="similarity">
    <text evidence="2">Belongs to the 3-hydroxyacyl-CoA dehydrogenase family.</text>
</comment>
<dbReference type="SUPFAM" id="SSF51735">
    <property type="entry name" value="NAD(P)-binding Rossmann-fold domains"/>
    <property type="match status" value="1"/>
</dbReference>
<evidence type="ECO:0000256" key="2">
    <source>
        <dbReference type="ARBA" id="ARBA00009463"/>
    </source>
</evidence>
<dbReference type="PANTHER" id="PTHR48075:SF1">
    <property type="entry name" value="LAMBDA-CRYSTALLIN HOMOLOG"/>
    <property type="match status" value="1"/>
</dbReference>
<evidence type="ECO:0000259" key="12">
    <source>
        <dbReference type="Pfam" id="PF02737"/>
    </source>
</evidence>
<proteinExistence type="inferred from homology"/>
<keyword evidence="10" id="KW-0812">Transmembrane</keyword>
<keyword evidence="10" id="KW-1133">Transmembrane helix</keyword>
<dbReference type="RefSeq" id="WP_382171767.1">
    <property type="nucleotide sequence ID" value="NZ_JBHRXX010000002.1"/>
</dbReference>
<keyword evidence="7" id="KW-0520">NAD</keyword>
<sequence length="305" mass="32437">MNNTIVIIGSGHMGAGIAAIFSAAGHPVVLLGRDMPRLQMRWPAISALAATLSAAQPTGSLVAADLNAWNDWDGVALVIETISEDLAAKRALFADLDRRVPPHIPIGSNSSGHGIDEMTECLSTTARMLNVHYSMPAHIVPMVEVALGSNTSLPLAEGVCRLIQATGKKTTLIRQYIPGLLITRLQHALMREALSLVDQGIVTPQDIDDAVRFGFGFRFAALGPMAQKEMSGWDTHVASGASVYPSLSNIDTPPACVADLVKQGRTGMKSGAGFAEWTPEAVAAFRQRYDERLQAAYAVLSVAPD</sequence>
<dbReference type="EMBL" id="JBHRXX010000002">
    <property type="protein sequence ID" value="MFC3682997.1"/>
    <property type="molecule type" value="Genomic_DNA"/>
</dbReference>
<dbReference type="Pfam" id="PF00725">
    <property type="entry name" value="3HCDH"/>
    <property type="match status" value="1"/>
</dbReference>
<dbReference type="PIRSF" id="PIRSF000105">
    <property type="entry name" value="HCDH"/>
    <property type="match status" value="1"/>
</dbReference>
<name>A0ABV7W0P7_9BURK</name>
<keyword evidence="5" id="KW-0597">Phosphoprotein</keyword>
<feature type="transmembrane region" description="Helical" evidence="10">
    <location>
        <begin position="6"/>
        <end position="31"/>
    </location>
</feature>
<dbReference type="Proteomes" id="UP001595729">
    <property type="component" value="Unassembled WGS sequence"/>
</dbReference>
<keyword evidence="4" id="KW-0963">Cytoplasm</keyword>
<keyword evidence="10" id="KW-0472">Membrane</keyword>
<accession>A0ABV7W0P7</accession>
<evidence type="ECO:0000256" key="5">
    <source>
        <dbReference type="ARBA" id="ARBA00022553"/>
    </source>
</evidence>
<dbReference type="InterPro" id="IPR022694">
    <property type="entry name" value="3-OHacyl-CoA_DH"/>
</dbReference>
<dbReference type="InterPro" id="IPR006108">
    <property type="entry name" value="3HC_DH_C"/>
</dbReference>
<gene>
    <name evidence="13" type="ORF">ACFOPI_05290</name>
</gene>
<evidence type="ECO:0000256" key="8">
    <source>
        <dbReference type="ARBA" id="ARBA00038962"/>
    </source>
</evidence>
<evidence type="ECO:0000313" key="13">
    <source>
        <dbReference type="EMBL" id="MFC3682997.1"/>
    </source>
</evidence>
<comment type="subcellular location">
    <subcellularLocation>
        <location evidence="1">Cytoplasm</location>
    </subcellularLocation>
</comment>
<evidence type="ECO:0000256" key="3">
    <source>
        <dbReference type="ARBA" id="ARBA00011738"/>
    </source>
</evidence>
<evidence type="ECO:0000313" key="14">
    <source>
        <dbReference type="Proteomes" id="UP001595729"/>
    </source>
</evidence>
<keyword evidence="6" id="KW-0560">Oxidoreductase</keyword>
<dbReference type="EC" id="1.1.1.45" evidence="8"/>
<evidence type="ECO:0000256" key="10">
    <source>
        <dbReference type="SAM" id="Phobius"/>
    </source>
</evidence>
<evidence type="ECO:0000256" key="9">
    <source>
        <dbReference type="ARBA" id="ARBA00042709"/>
    </source>
</evidence>
<dbReference type="PANTHER" id="PTHR48075">
    <property type="entry name" value="3-HYDROXYACYL-COA DEHYDROGENASE FAMILY PROTEIN"/>
    <property type="match status" value="1"/>
</dbReference>
<dbReference type="InterPro" id="IPR036291">
    <property type="entry name" value="NAD(P)-bd_dom_sf"/>
</dbReference>
<feature type="domain" description="3-hydroxyacyl-CoA dehydrogenase NAD binding" evidence="12">
    <location>
        <begin position="5"/>
        <end position="173"/>
    </location>
</feature>
<evidence type="ECO:0000259" key="11">
    <source>
        <dbReference type="Pfam" id="PF00725"/>
    </source>
</evidence>
<evidence type="ECO:0000256" key="6">
    <source>
        <dbReference type="ARBA" id="ARBA00023002"/>
    </source>
</evidence>
<dbReference type="SUPFAM" id="SSF48179">
    <property type="entry name" value="6-phosphogluconate dehydrogenase C-terminal domain-like"/>
    <property type="match status" value="1"/>
</dbReference>
<protein>
    <recommendedName>
        <fullName evidence="9">L-gulonate 3-dehydrogenase</fullName>
        <ecNumber evidence="8">1.1.1.45</ecNumber>
    </recommendedName>
    <alternativeName>
        <fullName evidence="9">L-gulonate 3-dehydrogenase</fullName>
    </alternativeName>
</protein>
<dbReference type="Pfam" id="PF02737">
    <property type="entry name" value="3HCDH_N"/>
    <property type="match status" value="1"/>
</dbReference>
<comment type="caution">
    <text evidence="13">The sequence shown here is derived from an EMBL/GenBank/DDBJ whole genome shotgun (WGS) entry which is preliminary data.</text>
</comment>
<comment type="subunit">
    <text evidence="3">Homodimer.</text>
</comment>
<dbReference type="InterPro" id="IPR013328">
    <property type="entry name" value="6PGD_dom2"/>
</dbReference>
<evidence type="ECO:0000256" key="1">
    <source>
        <dbReference type="ARBA" id="ARBA00004496"/>
    </source>
</evidence>
<dbReference type="Gene3D" id="1.10.1040.10">
    <property type="entry name" value="N-(1-d-carboxylethyl)-l-norvaline Dehydrogenase, domain 2"/>
    <property type="match status" value="1"/>
</dbReference>
<dbReference type="InterPro" id="IPR008927">
    <property type="entry name" value="6-PGluconate_DH-like_C_sf"/>
</dbReference>